<comment type="subcellular location">
    <subcellularLocation>
        <location evidence="1">Membrane</location>
    </subcellularLocation>
</comment>
<evidence type="ECO:0000256" key="4">
    <source>
        <dbReference type="ARBA" id="ARBA00023136"/>
    </source>
</evidence>
<evidence type="ECO:0000256" key="3">
    <source>
        <dbReference type="ARBA" id="ARBA00022989"/>
    </source>
</evidence>
<name>A0AAN5CAF1_9BILA</name>
<keyword evidence="2 5" id="KW-0812">Transmembrane</keyword>
<evidence type="ECO:0000313" key="7">
    <source>
        <dbReference type="EMBL" id="GMR33891.1"/>
    </source>
</evidence>
<feature type="domain" description="G-protein coupled receptors family 1 profile" evidence="6">
    <location>
        <begin position="1"/>
        <end position="77"/>
    </location>
</feature>
<protein>
    <recommendedName>
        <fullName evidence="6">G-protein coupled receptors family 1 profile domain-containing protein</fullName>
    </recommendedName>
</protein>
<keyword evidence="8" id="KW-1185">Reference proteome</keyword>
<feature type="transmembrane region" description="Helical" evidence="5">
    <location>
        <begin position="39"/>
        <end position="61"/>
    </location>
</feature>
<accession>A0AAN5CAF1</accession>
<gene>
    <name evidence="7" type="ORF">PMAYCL1PPCAC_04086</name>
</gene>
<dbReference type="AlphaFoldDB" id="A0AAN5CAF1"/>
<organism evidence="7 8">
    <name type="scientific">Pristionchus mayeri</name>
    <dbReference type="NCBI Taxonomy" id="1317129"/>
    <lineage>
        <taxon>Eukaryota</taxon>
        <taxon>Metazoa</taxon>
        <taxon>Ecdysozoa</taxon>
        <taxon>Nematoda</taxon>
        <taxon>Chromadorea</taxon>
        <taxon>Rhabditida</taxon>
        <taxon>Rhabditina</taxon>
        <taxon>Diplogasteromorpha</taxon>
        <taxon>Diplogasteroidea</taxon>
        <taxon>Neodiplogasteridae</taxon>
        <taxon>Pristionchus</taxon>
    </lineage>
</organism>
<sequence>LPATGVIMSLILPCIAFDRYLAVSYPIYYYRLDINSARFLSLIVAALFVLITCTLFTIGLYGPQHVHCHSFDLFSNA</sequence>
<keyword evidence="4 5" id="KW-0472">Membrane</keyword>
<feature type="transmembrane region" description="Helical" evidence="5">
    <location>
        <begin position="6"/>
        <end position="27"/>
    </location>
</feature>
<evidence type="ECO:0000259" key="6">
    <source>
        <dbReference type="PROSITE" id="PS50262"/>
    </source>
</evidence>
<dbReference type="SUPFAM" id="SSF81321">
    <property type="entry name" value="Family A G protein-coupled receptor-like"/>
    <property type="match status" value="1"/>
</dbReference>
<feature type="non-terminal residue" evidence="7">
    <location>
        <position position="1"/>
    </location>
</feature>
<reference evidence="8" key="1">
    <citation type="submission" date="2022-10" db="EMBL/GenBank/DDBJ databases">
        <title>Genome assembly of Pristionchus species.</title>
        <authorList>
            <person name="Yoshida K."/>
            <person name="Sommer R.J."/>
        </authorList>
    </citation>
    <scope>NUCLEOTIDE SEQUENCE [LARGE SCALE GENOMIC DNA]</scope>
    <source>
        <strain evidence="8">RS5460</strain>
    </source>
</reference>
<dbReference type="Gene3D" id="1.20.1070.10">
    <property type="entry name" value="Rhodopsin 7-helix transmembrane proteins"/>
    <property type="match status" value="1"/>
</dbReference>
<dbReference type="Proteomes" id="UP001328107">
    <property type="component" value="Unassembled WGS sequence"/>
</dbReference>
<comment type="caution">
    <text evidence="7">The sequence shown here is derived from an EMBL/GenBank/DDBJ whole genome shotgun (WGS) entry which is preliminary data.</text>
</comment>
<dbReference type="GO" id="GO:0016020">
    <property type="term" value="C:membrane"/>
    <property type="evidence" value="ECO:0007669"/>
    <property type="project" value="UniProtKB-SubCell"/>
</dbReference>
<evidence type="ECO:0000256" key="1">
    <source>
        <dbReference type="ARBA" id="ARBA00004370"/>
    </source>
</evidence>
<evidence type="ECO:0000256" key="5">
    <source>
        <dbReference type="SAM" id="Phobius"/>
    </source>
</evidence>
<proteinExistence type="predicted"/>
<dbReference type="PROSITE" id="PS50262">
    <property type="entry name" value="G_PROTEIN_RECEP_F1_2"/>
    <property type="match status" value="1"/>
</dbReference>
<dbReference type="EMBL" id="BTRK01000001">
    <property type="protein sequence ID" value="GMR33891.1"/>
    <property type="molecule type" value="Genomic_DNA"/>
</dbReference>
<feature type="non-terminal residue" evidence="7">
    <location>
        <position position="77"/>
    </location>
</feature>
<keyword evidence="3 5" id="KW-1133">Transmembrane helix</keyword>
<evidence type="ECO:0000313" key="8">
    <source>
        <dbReference type="Proteomes" id="UP001328107"/>
    </source>
</evidence>
<evidence type="ECO:0000256" key="2">
    <source>
        <dbReference type="ARBA" id="ARBA00022692"/>
    </source>
</evidence>
<dbReference type="InterPro" id="IPR017452">
    <property type="entry name" value="GPCR_Rhodpsn_7TM"/>
</dbReference>